<name>U4LBK9_PYROM</name>
<gene>
    <name evidence="2" type="ORF">PCON_07286</name>
</gene>
<reference evidence="2 3" key="1">
    <citation type="journal article" date="2013" name="PLoS Genet.">
        <title>The genome and development-dependent transcriptomes of Pyronema confluens: a window into fungal evolution.</title>
        <authorList>
            <person name="Traeger S."/>
            <person name="Altegoer F."/>
            <person name="Freitag M."/>
            <person name="Gabaldon T."/>
            <person name="Kempken F."/>
            <person name="Kumar A."/>
            <person name="Marcet-Houben M."/>
            <person name="Poggeler S."/>
            <person name="Stajich J.E."/>
            <person name="Nowrousian M."/>
        </authorList>
    </citation>
    <scope>NUCLEOTIDE SEQUENCE [LARGE SCALE GENOMIC DNA]</scope>
    <source>
        <strain evidence="3">CBS 100304</strain>
        <tissue evidence="2">Vegetative mycelium</tissue>
    </source>
</reference>
<proteinExistence type="predicted"/>
<evidence type="ECO:0000313" key="3">
    <source>
        <dbReference type="Proteomes" id="UP000018144"/>
    </source>
</evidence>
<feature type="region of interest" description="Disordered" evidence="1">
    <location>
        <begin position="63"/>
        <end position="86"/>
    </location>
</feature>
<dbReference type="AlphaFoldDB" id="U4LBK9"/>
<accession>U4LBK9</accession>
<sequence length="86" mass="9641">MVPIFVVDLSIDLSTQEPSWWEETDPAKATQVPVLRQQPDKTFIGSRECGTLVSWHGSRKATRRRGLMDGDKDVHGISCEDEGDVQ</sequence>
<protein>
    <submittedName>
        <fullName evidence="2">Uncharacterized protein</fullName>
    </submittedName>
</protein>
<keyword evidence="3" id="KW-1185">Reference proteome</keyword>
<evidence type="ECO:0000313" key="2">
    <source>
        <dbReference type="EMBL" id="CCX07697.1"/>
    </source>
</evidence>
<organism evidence="2 3">
    <name type="scientific">Pyronema omphalodes (strain CBS 100304)</name>
    <name type="common">Pyronema confluens</name>
    <dbReference type="NCBI Taxonomy" id="1076935"/>
    <lineage>
        <taxon>Eukaryota</taxon>
        <taxon>Fungi</taxon>
        <taxon>Dikarya</taxon>
        <taxon>Ascomycota</taxon>
        <taxon>Pezizomycotina</taxon>
        <taxon>Pezizomycetes</taxon>
        <taxon>Pezizales</taxon>
        <taxon>Pyronemataceae</taxon>
        <taxon>Pyronema</taxon>
    </lineage>
</organism>
<dbReference type="EMBL" id="HF935363">
    <property type="protein sequence ID" value="CCX07697.1"/>
    <property type="molecule type" value="Genomic_DNA"/>
</dbReference>
<dbReference type="Proteomes" id="UP000018144">
    <property type="component" value="Unassembled WGS sequence"/>
</dbReference>
<feature type="compositionally biased region" description="Basic and acidic residues" evidence="1">
    <location>
        <begin position="66"/>
        <end position="75"/>
    </location>
</feature>
<evidence type="ECO:0000256" key="1">
    <source>
        <dbReference type="SAM" id="MobiDB-lite"/>
    </source>
</evidence>